<dbReference type="PANTHER" id="PTHR10840">
    <property type="entry name" value="PROGRAMMED CELL DEATH PROTEIN 5"/>
    <property type="match status" value="1"/>
</dbReference>
<protein>
    <submittedName>
        <fullName evidence="3">DNA-binding TFAR19-related protein</fullName>
    </submittedName>
</protein>
<evidence type="ECO:0000256" key="2">
    <source>
        <dbReference type="SAM" id="MobiDB-lite"/>
    </source>
</evidence>
<dbReference type="InterPro" id="IPR036883">
    <property type="entry name" value="PDCD5-like_sf"/>
</dbReference>
<feature type="region of interest" description="Disordered" evidence="2">
    <location>
        <begin position="16"/>
        <end position="40"/>
    </location>
</feature>
<dbReference type="STRING" id="341454.A0A4S2N1Q3"/>
<dbReference type="EMBL" id="ML220114">
    <property type="protein sequence ID" value="TGZ82977.1"/>
    <property type="molecule type" value="Genomic_DNA"/>
</dbReference>
<dbReference type="GO" id="GO:0005634">
    <property type="term" value="C:nucleus"/>
    <property type="evidence" value="ECO:0007669"/>
    <property type="project" value="TreeGrafter"/>
</dbReference>
<feature type="compositionally biased region" description="Basic and acidic residues" evidence="2">
    <location>
        <begin position="25"/>
        <end position="37"/>
    </location>
</feature>
<evidence type="ECO:0000313" key="3">
    <source>
        <dbReference type="EMBL" id="TGZ82977.1"/>
    </source>
</evidence>
<dbReference type="InParanoid" id="A0A4S2N1Q3"/>
<keyword evidence="3" id="KW-0238">DNA-binding</keyword>
<sequence length="124" mass="14097">MDDDELSKIRAARLQELQAQQGRGGGDEKQQQEEAARKSAISQICTPEAVDRLGRIAMVKEERARALEARLVMLAQTGQLRQRVTEEDLIKLIGMIDEQKKDEGKITFQRRKVALDDDDDDFDL</sequence>
<accession>A0A4S2N1Q3</accession>
<dbReference type="AlphaFoldDB" id="A0A4S2N1Q3"/>
<comment type="similarity">
    <text evidence="1">Belongs to the PDCD5 family.</text>
</comment>
<evidence type="ECO:0000313" key="4">
    <source>
        <dbReference type="Proteomes" id="UP000298138"/>
    </source>
</evidence>
<dbReference type="PIRSF" id="PIRSF015730">
    <property type="entry name" value="TFAR19"/>
    <property type="match status" value="1"/>
</dbReference>
<keyword evidence="4" id="KW-1185">Reference proteome</keyword>
<dbReference type="Pfam" id="PF01984">
    <property type="entry name" value="dsDNA_bind"/>
    <property type="match status" value="1"/>
</dbReference>
<dbReference type="Proteomes" id="UP000298138">
    <property type="component" value="Unassembled WGS sequence"/>
</dbReference>
<dbReference type="Gene3D" id="1.10.8.140">
    <property type="entry name" value="PDCD5-like"/>
    <property type="match status" value="1"/>
</dbReference>
<dbReference type="SUPFAM" id="SSF46950">
    <property type="entry name" value="Double-stranded DNA-binding domain"/>
    <property type="match status" value="1"/>
</dbReference>
<dbReference type="InterPro" id="IPR002836">
    <property type="entry name" value="PDCD5-like"/>
</dbReference>
<evidence type="ECO:0000256" key="1">
    <source>
        <dbReference type="ARBA" id="ARBA00010490"/>
    </source>
</evidence>
<gene>
    <name evidence="3" type="ORF">EX30DRAFT_347310</name>
</gene>
<dbReference type="FunCoup" id="A0A4S2N1Q3">
    <property type="interactions" value="430"/>
</dbReference>
<organism evidence="3 4">
    <name type="scientific">Ascodesmis nigricans</name>
    <dbReference type="NCBI Taxonomy" id="341454"/>
    <lineage>
        <taxon>Eukaryota</taxon>
        <taxon>Fungi</taxon>
        <taxon>Dikarya</taxon>
        <taxon>Ascomycota</taxon>
        <taxon>Pezizomycotina</taxon>
        <taxon>Pezizomycetes</taxon>
        <taxon>Pezizales</taxon>
        <taxon>Ascodesmidaceae</taxon>
        <taxon>Ascodesmis</taxon>
    </lineage>
</organism>
<name>A0A4S2N1Q3_9PEZI</name>
<dbReference type="GO" id="GO:0005829">
    <property type="term" value="C:cytosol"/>
    <property type="evidence" value="ECO:0007669"/>
    <property type="project" value="TreeGrafter"/>
</dbReference>
<reference evidence="3 4" key="1">
    <citation type="submission" date="2019-04" db="EMBL/GenBank/DDBJ databases">
        <title>Comparative genomics and transcriptomics to analyze fruiting body development in filamentous ascomycetes.</title>
        <authorList>
            <consortium name="DOE Joint Genome Institute"/>
            <person name="Lutkenhaus R."/>
            <person name="Traeger S."/>
            <person name="Breuer J."/>
            <person name="Kuo A."/>
            <person name="Lipzen A."/>
            <person name="Pangilinan J."/>
            <person name="Dilworth D."/>
            <person name="Sandor L."/>
            <person name="Poggeler S."/>
            <person name="Barry K."/>
            <person name="Grigoriev I.V."/>
            <person name="Nowrousian M."/>
        </authorList>
    </citation>
    <scope>NUCLEOTIDE SEQUENCE [LARGE SCALE GENOMIC DNA]</scope>
    <source>
        <strain evidence="3 4">CBS 389.68</strain>
    </source>
</reference>
<dbReference type="PANTHER" id="PTHR10840:SF0">
    <property type="entry name" value="PROGRAMMED CELL DEATH PROTEIN 5"/>
    <property type="match status" value="1"/>
</dbReference>
<dbReference type="GO" id="GO:0003677">
    <property type="term" value="F:DNA binding"/>
    <property type="evidence" value="ECO:0007669"/>
    <property type="project" value="UniProtKB-KW"/>
</dbReference>
<proteinExistence type="inferred from homology"/>
<dbReference type="OrthoDB" id="10252486at2759"/>